<dbReference type="Pfam" id="PF03831">
    <property type="entry name" value="YjdM"/>
    <property type="match status" value="1"/>
</dbReference>
<accession>A0A7W7Z920</accession>
<name>A0A7W7Z920_9BRAD</name>
<proteinExistence type="predicted"/>
<dbReference type="EMBL" id="JACHIH010000046">
    <property type="protein sequence ID" value="MBB5049752.1"/>
    <property type="molecule type" value="Genomic_DNA"/>
</dbReference>
<protein>
    <submittedName>
        <fullName evidence="2">Protein PhnA</fullName>
    </submittedName>
</protein>
<dbReference type="RefSeq" id="WP_184262337.1">
    <property type="nucleotide sequence ID" value="NZ_JACHIH010000046.1"/>
</dbReference>
<evidence type="ECO:0000259" key="1">
    <source>
        <dbReference type="Pfam" id="PF03831"/>
    </source>
</evidence>
<keyword evidence="3" id="KW-1185">Reference proteome</keyword>
<gene>
    <name evidence="2" type="ORF">HNR60_004536</name>
</gene>
<feature type="domain" description="Protein YjdM C-terminal" evidence="1">
    <location>
        <begin position="5"/>
        <end position="72"/>
    </location>
</feature>
<dbReference type="Gene3D" id="2.30.30.40">
    <property type="entry name" value="SH3 Domains"/>
    <property type="match status" value="1"/>
</dbReference>
<comment type="caution">
    <text evidence="2">The sequence shown here is derived from an EMBL/GenBank/DDBJ whole genome shotgun (WGS) entry which is preliminary data.</text>
</comment>
<evidence type="ECO:0000313" key="3">
    <source>
        <dbReference type="Proteomes" id="UP000542353"/>
    </source>
</evidence>
<dbReference type="SUPFAM" id="SSF82057">
    <property type="entry name" value="Prokaryotic SH3-related domain"/>
    <property type="match status" value="1"/>
</dbReference>
<evidence type="ECO:0000313" key="2">
    <source>
        <dbReference type="EMBL" id="MBB5049752.1"/>
    </source>
</evidence>
<dbReference type="AlphaFoldDB" id="A0A7W7Z920"/>
<reference evidence="2 3" key="1">
    <citation type="submission" date="2020-08" db="EMBL/GenBank/DDBJ databases">
        <title>Genomic Encyclopedia of Type Strains, Phase IV (KMG-IV): sequencing the most valuable type-strain genomes for metagenomic binning, comparative biology and taxonomic classification.</title>
        <authorList>
            <person name="Goeker M."/>
        </authorList>
    </citation>
    <scope>NUCLEOTIDE SEQUENCE [LARGE SCALE GENOMIC DNA]</scope>
    <source>
        <strain evidence="2 3">DSM 12706</strain>
    </source>
</reference>
<sequence>MDIKVRDSNGALLAEGDTVTLIKDLKLKGSSTVLKRGTVIKNIHLTDDPAEIEGRTDKVKGLVLRTEFLKKA</sequence>
<organism evidence="2 3">
    <name type="scientific">Rhodopseudomonas rhenobacensis</name>
    <dbReference type="NCBI Taxonomy" id="87461"/>
    <lineage>
        <taxon>Bacteria</taxon>
        <taxon>Pseudomonadati</taxon>
        <taxon>Pseudomonadota</taxon>
        <taxon>Alphaproteobacteria</taxon>
        <taxon>Hyphomicrobiales</taxon>
        <taxon>Nitrobacteraceae</taxon>
        <taxon>Rhodopseudomonas</taxon>
    </lineage>
</organism>
<dbReference type="InterPro" id="IPR013988">
    <property type="entry name" value="YjdM_C"/>
</dbReference>
<dbReference type="Proteomes" id="UP000542353">
    <property type="component" value="Unassembled WGS sequence"/>
</dbReference>